<feature type="compositionally biased region" description="Low complexity" evidence="1">
    <location>
        <begin position="65"/>
        <end position="76"/>
    </location>
</feature>
<comment type="caution">
    <text evidence="3">The sequence shown here is derived from an EMBL/GenBank/DDBJ whole genome shotgun (WGS) entry which is preliminary data.</text>
</comment>
<accession>A0A0L6VBV7</accession>
<evidence type="ECO:0000256" key="2">
    <source>
        <dbReference type="SAM" id="SignalP"/>
    </source>
</evidence>
<keyword evidence="4" id="KW-1185">Reference proteome</keyword>
<dbReference type="Proteomes" id="UP000037035">
    <property type="component" value="Unassembled WGS sequence"/>
</dbReference>
<evidence type="ECO:0000256" key="1">
    <source>
        <dbReference type="SAM" id="MobiDB-lite"/>
    </source>
</evidence>
<sequence>MVKFFTLAFIASALCLAAIESKSSHVSLEDLLEPLVEPPYISPGPPIAKRALSGLPTPVAPQTLSSRSPHNFPSSSTGRFSFKRARVHAYLTDTLNAILPHTANIRRLVSEAESAGNQNPDAQKLSWDLVAELRAILAILNGCMERVRSCGAAPSPSGIPGGKTPTLVSARAYPTYTLRQITTCCSSIAVRCGVEVGDMSSGLRPLFGSIPNFFTGIQFGVHVPNTLAECVVAAFGLVRAHRAISSSTDQVHQLNAATVKLPALGAG</sequence>
<organism evidence="3 4">
    <name type="scientific">Puccinia sorghi</name>
    <dbReference type="NCBI Taxonomy" id="27349"/>
    <lineage>
        <taxon>Eukaryota</taxon>
        <taxon>Fungi</taxon>
        <taxon>Dikarya</taxon>
        <taxon>Basidiomycota</taxon>
        <taxon>Pucciniomycotina</taxon>
        <taxon>Pucciniomycetes</taxon>
        <taxon>Pucciniales</taxon>
        <taxon>Pucciniaceae</taxon>
        <taxon>Puccinia</taxon>
    </lineage>
</organism>
<feature type="signal peptide" evidence="2">
    <location>
        <begin position="1"/>
        <end position="17"/>
    </location>
</feature>
<reference evidence="3 4" key="1">
    <citation type="submission" date="2015-08" db="EMBL/GenBank/DDBJ databases">
        <title>Next Generation Sequencing and Analysis of the Genome of Puccinia sorghi L Schw, the Causal Agent of Maize Common Rust.</title>
        <authorList>
            <person name="Rochi L."/>
            <person name="Burguener G."/>
            <person name="Darino M."/>
            <person name="Turjanski A."/>
            <person name="Kreff E."/>
            <person name="Dieguez M.J."/>
            <person name="Sacco F."/>
        </authorList>
    </citation>
    <scope>NUCLEOTIDE SEQUENCE [LARGE SCALE GENOMIC DNA]</scope>
    <source>
        <strain evidence="3 4">RO10H11247</strain>
    </source>
</reference>
<evidence type="ECO:0000313" key="3">
    <source>
        <dbReference type="EMBL" id="KNZ58266.1"/>
    </source>
</evidence>
<gene>
    <name evidence="3" type="ORF">VP01_1962g2</name>
</gene>
<feature type="chain" id="PRO_5005568465" evidence="2">
    <location>
        <begin position="18"/>
        <end position="267"/>
    </location>
</feature>
<protein>
    <submittedName>
        <fullName evidence="3">Uncharacterized protein</fullName>
    </submittedName>
</protein>
<keyword evidence="2" id="KW-0732">Signal</keyword>
<dbReference type="EMBL" id="LAVV01006795">
    <property type="protein sequence ID" value="KNZ58266.1"/>
    <property type="molecule type" value="Genomic_DNA"/>
</dbReference>
<dbReference type="AlphaFoldDB" id="A0A0L6VBV7"/>
<proteinExistence type="predicted"/>
<name>A0A0L6VBV7_9BASI</name>
<feature type="region of interest" description="Disordered" evidence="1">
    <location>
        <begin position="58"/>
        <end position="77"/>
    </location>
</feature>
<dbReference type="VEuPathDB" id="FungiDB:VP01_1962g2"/>
<evidence type="ECO:0000313" key="4">
    <source>
        <dbReference type="Proteomes" id="UP000037035"/>
    </source>
</evidence>